<dbReference type="EMBL" id="PGOL01000108">
    <property type="protein sequence ID" value="PKI76789.1"/>
    <property type="molecule type" value="Genomic_DNA"/>
</dbReference>
<organism evidence="1 2">
    <name type="scientific">Punica granatum</name>
    <name type="common">Pomegranate</name>
    <dbReference type="NCBI Taxonomy" id="22663"/>
    <lineage>
        <taxon>Eukaryota</taxon>
        <taxon>Viridiplantae</taxon>
        <taxon>Streptophyta</taxon>
        <taxon>Embryophyta</taxon>
        <taxon>Tracheophyta</taxon>
        <taxon>Spermatophyta</taxon>
        <taxon>Magnoliopsida</taxon>
        <taxon>eudicotyledons</taxon>
        <taxon>Gunneridae</taxon>
        <taxon>Pentapetalae</taxon>
        <taxon>rosids</taxon>
        <taxon>malvids</taxon>
        <taxon>Myrtales</taxon>
        <taxon>Lythraceae</taxon>
        <taxon>Punica</taxon>
    </lineage>
</organism>
<sequence length="64" mass="7348">LKFDYIEVVGRTAWYCVVLFGSYYGRKAKCKWSGQVGSGTTARRFDQRELFRVSVGARSWVSCD</sequence>
<feature type="non-terminal residue" evidence="1">
    <location>
        <position position="1"/>
    </location>
</feature>
<evidence type="ECO:0000313" key="2">
    <source>
        <dbReference type="Proteomes" id="UP000233551"/>
    </source>
</evidence>
<name>A0A2I0L7V8_PUNGR</name>
<accession>A0A2I0L7V8</accession>
<keyword evidence="2" id="KW-1185">Reference proteome</keyword>
<dbReference type="Proteomes" id="UP000233551">
    <property type="component" value="Unassembled WGS sequence"/>
</dbReference>
<comment type="caution">
    <text evidence="1">The sequence shown here is derived from an EMBL/GenBank/DDBJ whole genome shotgun (WGS) entry which is preliminary data.</text>
</comment>
<proteinExistence type="predicted"/>
<protein>
    <submittedName>
        <fullName evidence="1">Uncharacterized protein</fullName>
    </submittedName>
</protein>
<reference evidence="1 2" key="1">
    <citation type="submission" date="2017-11" db="EMBL/GenBank/DDBJ databases">
        <title>De-novo sequencing of pomegranate (Punica granatum L.) genome.</title>
        <authorList>
            <person name="Akparov Z."/>
            <person name="Amiraslanov A."/>
            <person name="Hajiyeva S."/>
            <person name="Abbasov M."/>
            <person name="Kaur K."/>
            <person name="Hamwieh A."/>
            <person name="Solovyev V."/>
            <person name="Salamov A."/>
            <person name="Braich B."/>
            <person name="Kosarev P."/>
            <person name="Mahmoud A."/>
            <person name="Hajiyev E."/>
            <person name="Babayeva S."/>
            <person name="Izzatullayeva V."/>
            <person name="Mammadov A."/>
            <person name="Mammadov A."/>
            <person name="Sharifova S."/>
            <person name="Ojaghi J."/>
            <person name="Eynullazada K."/>
            <person name="Bayramov B."/>
            <person name="Abdulazimova A."/>
            <person name="Shahmuradov I."/>
        </authorList>
    </citation>
    <scope>NUCLEOTIDE SEQUENCE [LARGE SCALE GENOMIC DNA]</scope>
    <source>
        <strain evidence="2">cv. AG2017</strain>
        <tissue evidence="1">Leaf</tissue>
    </source>
</reference>
<dbReference type="AlphaFoldDB" id="A0A2I0L7V8"/>
<gene>
    <name evidence="1" type="ORF">CRG98_002775</name>
</gene>
<evidence type="ECO:0000313" key="1">
    <source>
        <dbReference type="EMBL" id="PKI76789.1"/>
    </source>
</evidence>